<evidence type="ECO:0000256" key="9">
    <source>
        <dbReference type="SAM" id="Phobius"/>
    </source>
</evidence>
<feature type="transmembrane region" description="Helical" evidence="9">
    <location>
        <begin position="270"/>
        <end position="292"/>
    </location>
</feature>
<dbReference type="Pfam" id="PF00664">
    <property type="entry name" value="ABC_membrane"/>
    <property type="match status" value="1"/>
</dbReference>
<accession>A0A075R028</accession>
<keyword evidence="8 9" id="KW-0472">Membrane</keyword>
<sequence length="587" mass="66871">MKREEWLFPYMKAYARRFALIVLLGVCTAVTASSLMFTSGFLISKSALRPENILLVYVPVVLVRTFGISRAVVHYVERLVGHDTILRILSKMRLRLYQILEPQALFVRSRFRTGDLLGVLADDVEYLQNVYLRTIFPSIVALVMYVVVLAVIGWFDTGFALFMAFLILLLLFVFPAISLVLTKQLQTESKSERNGLYQKLTDAIMGMGDWVISGREEQFVHSYEQDEAKVARIDATLSEWSKWRNFLGQTIVGCIVVAMLFWTGDQYAMGEIAVTLIAAFVLVMFPVMDIFLPISEAIEKIPQYQNSLDRLNSIDKADGKNRTSEFQSKIDEQQIQLTQKDAHIHIEEVTYQYAPEAPVAVQQVSLTVPQGKKIAIIGRSGAGKSTLLKLIQGALLPTQGRISIQGIPADHYGEHIPTIMSVLNQSPHLFDTTVENNIRLGKVEASDEELRQVCRQVQLDRLIEYLPEGYQTQMNETGQRFSGGERQRIALARILLQNTPIVLLDEPTVGLDPRTERELLQTIFNTLNEKTLIWITHHLVGAEHMDEIIFMEDGRIVMRGTHTELMNKEPRYMNLYRLDRPEEFEVK</sequence>
<evidence type="ECO:0000256" key="3">
    <source>
        <dbReference type="ARBA" id="ARBA00022475"/>
    </source>
</evidence>
<evidence type="ECO:0000259" key="10">
    <source>
        <dbReference type="PROSITE" id="PS50893"/>
    </source>
</evidence>
<comment type="subcellular location">
    <subcellularLocation>
        <location evidence="1">Cell membrane</location>
        <topology evidence="1">Multi-pass membrane protein</topology>
    </subcellularLocation>
</comment>
<dbReference type="CDD" id="cd03247">
    <property type="entry name" value="ABCC_cytochrome_bd"/>
    <property type="match status" value="1"/>
</dbReference>
<dbReference type="Proteomes" id="UP000005850">
    <property type="component" value="Chromosome"/>
</dbReference>
<feature type="transmembrane region" description="Helical" evidence="9">
    <location>
        <begin position="246"/>
        <end position="264"/>
    </location>
</feature>
<dbReference type="InterPro" id="IPR027417">
    <property type="entry name" value="P-loop_NTPase"/>
</dbReference>
<dbReference type="GO" id="GO:0034775">
    <property type="term" value="P:glutathione transmembrane transport"/>
    <property type="evidence" value="ECO:0007669"/>
    <property type="project" value="InterPro"/>
</dbReference>
<keyword evidence="5" id="KW-0547">Nucleotide-binding</keyword>
<evidence type="ECO:0000256" key="4">
    <source>
        <dbReference type="ARBA" id="ARBA00022692"/>
    </source>
</evidence>
<dbReference type="GO" id="GO:0015421">
    <property type="term" value="F:ABC-type oligopeptide transporter activity"/>
    <property type="evidence" value="ECO:0007669"/>
    <property type="project" value="TreeGrafter"/>
</dbReference>
<evidence type="ECO:0000256" key="6">
    <source>
        <dbReference type="ARBA" id="ARBA00022840"/>
    </source>
</evidence>
<dbReference type="eggNOG" id="COG4987">
    <property type="taxonomic scope" value="Bacteria"/>
</dbReference>
<dbReference type="GO" id="GO:0005886">
    <property type="term" value="C:plasma membrane"/>
    <property type="evidence" value="ECO:0007669"/>
    <property type="project" value="UniProtKB-SubCell"/>
</dbReference>
<keyword evidence="7 9" id="KW-1133">Transmembrane helix</keyword>
<dbReference type="KEGG" id="blr:BRLA_c016380"/>
<dbReference type="Gene3D" id="1.20.1560.10">
    <property type="entry name" value="ABC transporter type 1, transmembrane domain"/>
    <property type="match status" value="1"/>
</dbReference>
<evidence type="ECO:0000313" key="13">
    <source>
        <dbReference type="Proteomes" id="UP000005850"/>
    </source>
</evidence>
<dbReference type="AlphaFoldDB" id="A0A075R028"/>
<dbReference type="Pfam" id="PF00005">
    <property type="entry name" value="ABC_tran"/>
    <property type="match status" value="1"/>
</dbReference>
<reference evidence="12 13" key="1">
    <citation type="journal article" date="2011" name="J. Bacteriol.">
        <title>Genome sequence of Brevibacillus laterosporus LMG 15441, a pathogen of invertebrates.</title>
        <authorList>
            <person name="Djukic M."/>
            <person name="Poehlein A."/>
            <person name="Thurmer A."/>
            <person name="Daniel R."/>
        </authorList>
    </citation>
    <scope>NUCLEOTIDE SEQUENCE [LARGE SCALE GENOMIC DNA]</scope>
    <source>
        <strain evidence="12 13">LMG 15441</strain>
    </source>
</reference>
<evidence type="ECO:0000256" key="2">
    <source>
        <dbReference type="ARBA" id="ARBA00022448"/>
    </source>
</evidence>
<feature type="transmembrane region" description="Helical" evidence="9">
    <location>
        <begin position="161"/>
        <end position="181"/>
    </location>
</feature>
<dbReference type="SUPFAM" id="SSF52540">
    <property type="entry name" value="P-loop containing nucleoside triphosphate hydrolases"/>
    <property type="match status" value="1"/>
</dbReference>
<dbReference type="GO" id="GO:0005524">
    <property type="term" value="F:ATP binding"/>
    <property type="evidence" value="ECO:0007669"/>
    <property type="project" value="UniProtKB-KW"/>
</dbReference>
<keyword evidence="4 9" id="KW-0812">Transmembrane</keyword>
<dbReference type="PROSITE" id="PS50929">
    <property type="entry name" value="ABC_TM1F"/>
    <property type="match status" value="1"/>
</dbReference>
<dbReference type="InterPro" id="IPR014223">
    <property type="entry name" value="ABC_CydC/D"/>
</dbReference>
<evidence type="ECO:0000256" key="7">
    <source>
        <dbReference type="ARBA" id="ARBA00022989"/>
    </source>
</evidence>
<keyword evidence="3" id="KW-1003">Cell membrane</keyword>
<dbReference type="GO" id="GO:0045454">
    <property type="term" value="P:cell redox homeostasis"/>
    <property type="evidence" value="ECO:0007669"/>
    <property type="project" value="InterPro"/>
</dbReference>
<keyword evidence="6" id="KW-0067">ATP-binding</keyword>
<keyword evidence="13" id="KW-1185">Reference proteome</keyword>
<evidence type="ECO:0000259" key="11">
    <source>
        <dbReference type="PROSITE" id="PS50929"/>
    </source>
</evidence>
<dbReference type="STRING" id="1042163.BRLA_c016380"/>
<dbReference type="SUPFAM" id="SSF90123">
    <property type="entry name" value="ABC transporter transmembrane region"/>
    <property type="match status" value="1"/>
</dbReference>
<dbReference type="InterPro" id="IPR003593">
    <property type="entry name" value="AAA+_ATPase"/>
</dbReference>
<dbReference type="NCBIfam" id="TIGR02868">
    <property type="entry name" value="CydC"/>
    <property type="match status" value="1"/>
</dbReference>
<evidence type="ECO:0000256" key="5">
    <source>
        <dbReference type="ARBA" id="ARBA00022741"/>
    </source>
</evidence>
<dbReference type="PANTHER" id="PTHR43394:SF1">
    <property type="entry name" value="ATP-BINDING CASSETTE SUB-FAMILY B MEMBER 10, MITOCHONDRIAL"/>
    <property type="match status" value="1"/>
</dbReference>
<dbReference type="PROSITE" id="PS50893">
    <property type="entry name" value="ABC_TRANSPORTER_2"/>
    <property type="match status" value="1"/>
</dbReference>
<feature type="domain" description="ABC transmembrane type-1" evidence="11">
    <location>
        <begin position="19"/>
        <end position="303"/>
    </location>
</feature>
<dbReference type="HOGENOM" id="CLU_000604_84_3_9"/>
<dbReference type="Gene3D" id="3.40.50.300">
    <property type="entry name" value="P-loop containing nucleotide triphosphate hydrolases"/>
    <property type="match status" value="1"/>
</dbReference>
<evidence type="ECO:0000256" key="8">
    <source>
        <dbReference type="ARBA" id="ARBA00023136"/>
    </source>
</evidence>
<feature type="transmembrane region" description="Helical" evidence="9">
    <location>
        <begin position="54"/>
        <end position="73"/>
    </location>
</feature>
<keyword evidence="2" id="KW-0813">Transport</keyword>
<dbReference type="EMBL" id="CP007806">
    <property type="protein sequence ID" value="AIG25962.1"/>
    <property type="molecule type" value="Genomic_DNA"/>
</dbReference>
<dbReference type="PROSITE" id="PS00211">
    <property type="entry name" value="ABC_TRANSPORTER_1"/>
    <property type="match status" value="1"/>
</dbReference>
<dbReference type="InterPro" id="IPR017871">
    <property type="entry name" value="ABC_transporter-like_CS"/>
</dbReference>
<evidence type="ECO:0000256" key="1">
    <source>
        <dbReference type="ARBA" id="ARBA00004651"/>
    </source>
</evidence>
<dbReference type="InterPro" id="IPR003439">
    <property type="entry name" value="ABC_transporter-like_ATP-bd"/>
</dbReference>
<dbReference type="FunFam" id="3.40.50.300:FF:000221">
    <property type="entry name" value="Multidrug ABC transporter ATP-binding protein"/>
    <property type="match status" value="1"/>
</dbReference>
<organism evidence="12 13">
    <name type="scientific">Brevibacillus laterosporus LMG 15441</name>
    <dbReference type="NCBI Taxonomy" id="1042163"/>
    <lineage>
        <taxon>Bacteria</taxon>
        <taxon>Bacillati</taxon>
        <taxon>Bacillota</taxon>
        <taxon>Bacilli</taxon>
        <taxon>Bacillales</taxon>
        <taxon>Paenibacillaceae</taxon>
        <taxon>Brevibacillus</taxon>
    </lineage>
</organism>
<name>A0A075R028_BRELA</name>
<dbReference type="InterPro" id="IPR039421">
    <property type="entry name" value="Type_1_exporter"/>
</dbReference>
<gene>
    <name evidence="12" type="primary">cydC</name>
    <name evidence="12" type="ORF">BRLA_c016380</name>
</gene>
<feature type="domain" description="ABC transporter" evidence="10">
    <location>
        <begin position="344"/>
        <end position="578"/>
    </location>
</feature>
<dbReference type="InterPro" id="IPR011527">
    <property type="entry name" value="ABC1_TM_dom"/>
</dbReference>
<dbReference type="GO" id="GO:0016887">
    <property type="term" value="F:ATP hydrolysis activity"/>
    <property type="evidence" value="ECO:0007669"/>
    <property type="project" value="InterPro"/>
</dbReference>
<protein>
    <submittedName>
        <fullName evidence="12">Thiol reductant ABC exporter CydC</fullName>
    </submittedName>
</protein>
<dbReference type="SMART" id="SM00382">
    <property type="entry name" value="AAA"/>
    <property type="match status" value="1"/>
</dbReference>
<feature type="transmembrane region" description="Helical" evidence="9">
    <location>
        <begin position="135"/>
        <end position="155"/>
    </location>
</feature>
<dbReference type="RefSeq" id="WP_003337935.1">
    <property type="nucleotide sequence ID" value="NZ_CP007806.1"/>
</dbReference>
<evidence type="ECO:0000313" key="12">
    <source>
        <dbReference type="EMBL" id="AIG25962.1"/>
    </source>
</evidence>
<dbReference type="InterPro" id="IPR036640">
    <property type="entry name" value="ABC1_TM_sf"/>
</dbReference>
<dbReference type="PANTHER" id="PTHR43394">
    <property type="entry name" value="ATP-DEPENDENT PERMEASE MDL1, MITOCHONDRIAL"/>
    <property type="match status" value="1"/>
</dbReference>
<feature type="transmembrane region" description="Helical" evidence="9">
    <location>
        <begin position="20"/>
        <end position="42"/>
    </location>
</feature>
<proteinExistence type="predicted"/>